<organism evidence="1 2">
    <name type="scientific">Romanomermis culicivorax</name>
    <name type="common">Nematode worm</name>
    <dbReference type="NCBI Taxonomy" id="13658"/>
    <lineage>
        <taxon>Eukaryota</taxon>
        <taxon>Metazoa</taxon>
        <taxon>Ecdysozoa</taxon>
        <taxon>Nematoda</taxon>
        <taxon>Enoplea</taxon>
        <taxon>Dorylaimia</taxon>
        <taxon>Mermithida</taxon>
        <taxon>Mermithoidea</taxon>
        <taxon>Mermithidae</taxon>
        <taxon>Romanomermis</taxon>
    </lineage>
</organism>
<dbReference type="WBParaSite" id="nRc.2.0.1.t04436-RA">
    <property type="protein sequence ID" value="nRc.2.0.1.t04436-RA"/>
    <property type="gene ID" value="nRc.2.0.1.g04436"/>
</dbReference>
<accession>A0A915HSD7</accession>
<dbReference type="AlphaFoldDB" id="A0A915HSD7"/>
<dbReference type="Proteomes" id="UP000887565">
    <property type="component" value="Unplaced"/>
</dbReference>
<evidence type="ECO:0000313" key="2">
    <source>
        <dbReference type="WBParaSite" id="nRc.2.0.1.t04436-RA"/>
    </source>
</evidence>
<proteinExistence type="predicted"/>
<evidence type="ECO:0000313" key="1">
    <source>
        <dbReference type="Proteomes" id="UP000887565"/>
    </source>
</evidence>
<protein>
    <submittedName>
        <fullName evidence="2">Uncharacterized protein</fullName>
    </submittedName>
</protein>
<keyword evidence="1" id="KW-1185">Reference proteome</keyword>
<sequence>MEKKRNSVKMANFVVVNRQNCCSPMTGTTAKPAKAIMPMVNEINDVTNFRTWPGALSSLGARWRSNSMKGRYLISSDRFGQTESVKSFRRYWTIFSSYLIPSRQWTCRLSFSDKPPCFIRRGSELKKKFCTNRSVLLFEAFLGSTVNVLNPLLSPNTPKRTSGIRYLLFVMVVEKTASQKPIR</sequence>
<reference evidence="2" key="1">
    <citation type="submission" date="2022-11" db="UniProtKB">
        <authorList>
            <consortium name="WormBaseParasite"/>
        </authorList>
    </citation>
    <scope>IDENTIFICATION</scope>
</reference>
<name>A0A915HSD7_ROMCU</name>